<keyword evidence="1" id="KW-1133">Transmembrane helix</keyword>
<evidence type="ECO:0000313" key="2">
    <source>
        <dbReference type="EMBL" id="CDH59440.1"/>
    </source>
</evidence>
<dbReference type="EMBL" id="CBTN010000070">
    <property type="protein sequence ID" value="CDH59440.1"/>
    <property type="molecule type" value="Genomic_DNA"/>
</dbReference>
<keyword evidence="1" id="KW-0812">Transmembrane</keyword>
<keyword evidence="3" id="KW-1185">Reference proteome</keyword>
<feature type="transmembrane region" description="Helical" evidence="1">
    <location>
        <begin position="44"/>
        <end position="67"/>
    </location>
</feature>
<name>A0A068SBW2_9FUNG</name>
<evidence type="ECO:0000256" key="1">
    <source>
        <dbReference type="SAM" id="Phobius"/>
    </source>
</evidence>
<evidence type="ECO:0000313" key="3">
    <source>
        <dbReference type="Proteomes" id="UP000027586"/>
    </source>
</evidence>
<dbReference type="VEuPathDB" id="FungiDB:LCOR_10252.1"/>
<organism evidence="2 3">
    <name type="scientific">Lichtheimia corymbifera JMRC:FSU:9682</name>
    <dbReference type="NCBI Taxonomy" id="1263082"/>
    <lineage>
        <taxon>Eukaryota</taxon>
        <taxon>Fungi</taxon>
        <taxon>Fungi incertae sedis</taxon>
        <taxon>Mucoromycota</taxon>
        <taxon>Mucoromycotina</taxon>
        <taxon>Mucoromycetes</taxon>
        <taxon>Mucorales</taxon>
        <taxon>Lichtheimiaceae</taxon>
        <taxon>Lichtheimia</taxon>
    </lineage>
</organism>
<sequence>MQDYCSLVYTRPNGVSRVFIPKLSTPRSLYTASFGYVHKTRSGWFALLSHIAFMVAWIRWMMVPVAATQDIDIKARMLHGWLNGKQQQHIQDRMNTRLFASIMVLAVPRGECRYCDVSWLWAFIVTLHPDGLFGSKSAGDDCVIQRDHCMELLSFDPLNLQDHSCVSHVSHKGKRYVFWWCQSLLLLGLLVVKQRANSLEGVSQYTSFMSGLYHSTSNSIHIVDVTSSFISSSGASRYRKFGGHPEMTVSYRLITSAARSNLYISGVSKRSISWWFWLLAIPLMDLYNSTRLMDGPYGRQFFDGYPATHVYYRWIISATSKTQQQ</sequence>
<dbReference type="Proteomes" id="UP000027586">
    <property type="component" value="Unassembled WGS sequence"/>
</dbReference>
<proteinExistence type="predicted"/>
<dbReference type="AlphaFoldDB" id="A0A068SBW2"/>
<keyword evidence="1" id="KW-0472">Membrane</keyword>
<protein>
    <submittedName>
        <fullName evidence="2">Uncharacterized protein</fullName>
    </submittedName>
</protein>
<comment type="caution">
    <text evidence="2">The sequence shown here is derived from an EMBL/GenBank/DDBJ whole genome shotgun (WGS) entry which is preliminary data.</text>
</comment>
<gene>
    <name evidence="2" type="ORF">LCOR_10252.1</name>
</gene>
<reference evidence="2" key="1">
    <citation type="submission" date="2013-08" db="EMBL/GenBank/DDBJ databases">
        <title>Gene expansion shapes genome architecture in the human pathogen Lichtheimia corymbifera: an evolutionary genomics analysis in the ancient terrestrial Mucorales (Mucoromycotina).</title>
        <authorList>
            <person name="Schwartze V.U."/>
            <person name="Winter S."/>
            <person name="Shelest E."/>
            <person name="Marcet-Houben M."/>
            <person name="Horn F."/>
            <person name="Wehner S."/>
            <person name="Hoffmann K."/>
            <person name="Riege K."/>
            <person name="Sammeth M."/>
            <person name="Nowrousian M."/>
            <person name="Valiante V."/>
            <person name="Linde J."/>
            <person name="Jacobsen I.D."/>
            <person name="Marz M."/>
            <person name="Brakhage A.A."/>
            <person name="Gabaldon T."/>
            <person name="Bocker S."/>
            <person name="Voigt K."/>
        </authorList>
    </citation>
    <scope>NUCLEOTIDE SEQUENCE [LARGE SCALE GENOMIC DNA]</scope>
    <source>
        <strain evidence="2">FSU 9682</strain>
    </source>
</reference>
<accession>A0A068SBW2</accession>